<reference evidence="1 2" key="1">
    <citation type="journal article" date="2020" name="IScience">
        <title>Genome Sequencing of the Endangered Kingdonia uniflora (Circaeasteraceae, Ranunculales) Reveals Potential Mechanisms of Evolutionary Specialization.</title>
        <authorList>
            <person name="Sun Y."/>
            <person name="Deng T."/>
            <person name="Zhang A."/>
            <person name="Moore M.J."/>
            <person name="Landis J.B."/>
            <person name="Lin N."/>
            <person name="Zhang H."/>
            <person name="Zhang X."/>
            <person name="Huang J."/>
            <person name="Zhang X."/>
            <person name="Sun H."/>
            <person name="Wang H."/>
        </authorList>
    </citation>
    <scope>NUCLEOTIDE SEQUENCE [LARGE SCALE GENOMIC DNA]</scope>
    <source>
        <strain evidence="1">TB1705</strain>
        <tissue evidence="1">Leaf</tissue>
    </source>
</reference>
<accession>A0A7J7PBE8</accession>
<dbReference type="EMBL" id="JACGCM010000049">
    <property type="protein sequence ID" value="KAF6176746.1"/>
    <property type="molecule type" value="Genomic_DNA"/>
</dbReference>
<comment type="caution">
    <text evidence="1">The sequence shown here is derived from an EMBL/GenBank/DDBJ whole genome shotgun (WGS) entry which is preliminary data.</text>
</comment>
<sequence length="280" mass="31410">MVSEEMTITLNNVVHITDLPVMGMAVDGLPTKNHTSIATLVNRVLGISVKDADKLLSIRPKEGGTVIQLNELHNIFMEGTRQSTEWYECAVKAYILSVLGWIYFPNVGGEQVSVKYLHCLIDLAKFPSTPGERWKTEALDCFRDVVFSFTNKSSFFPRLCCKHLISIYTKWEQMEIVDSVLLLMYKAGGKKLGMVREKMCNELVMNEDRVDLAQTDAHLLDEEGNLQVVCIGLVSIENNHFVAVDLKDPMCHLPPITAGLKEACSQSVESYVVKICYGMK</sequence>
<keyword evidence="2" id="KW-1185">Reference proteome</keyword>
<proteinExistence type="predicted"/>
<organism evidence="1 2">
    <name type="scientific">Kingdonia uniflora</name>
    <dbReference type="NCBI Taxonomy" id="39325"/>
    <lineage>
        <taxon>Eukaryota</taxon>
        <taxon>Viridiplantae</taxon>
        <taxon>Streptophyta</taxon>
        <taxon>Embryophyta</taxon>
        <taxon>Tracheophyta</taxon>
        <taxon>Spermatophyta</taxon>
        <taxon>Magnoliopsida</taxon>
        <taxon>Ranunculales</taxon>
        <taxon>Circaeasteraceae</taxon>
        <taxon>Kingdonia</taxon>
    </lineage>
</organism>
<gene>
    <name evidence="1" type="ORF">GIB67_031557</name>
</gene>
<evidence type="ECO:0000313" key="1">
    <source>
        <dbReference type="EMBL" id="KAF6176746.1"/>
    </source>
</evidence>
<dbReference type="Proteomes" id="UP000541444">
    <property type="component" value="Unassembled WGS sequence"/>
</dbReference>
<dbReference type="AlphaFoldDB" id="A0A7J7PBE8"/>
<protein>
    <submittedName>
        <fullName evidence="1">Uncharacterized protein</fullName>
    </submittedName>
</protein>
<evidence type="ECO:0000313" key="2">
    <source>
        <dbReference type="Proteomes" id="UP000541444"/>
    </source>
</evidence>
<name>A0A7J7PBE8_9MAGN</name>